<gene>
    <name evidence="7" type="ORF">H310_03578</name>
</gene>
<dbReference type="Pfam" id="PF00069">
    <property type="entry name" value="Pkinase"/>
    <property type="match status" value="1"/>
</dbReference>
<evidence type="ECO:0000259" key="6">
    <source>
        <dbReference type="PROSITE" id="PS50011"/>
    </source>
</evidence>
<dbReference type="VEuPathDB" id="FungiDB:H310_03578"/>
<evidence type="ECO:0000256" key="5">
    <source>
        <dbReference type="ARBA" id="ARBA00022840"/>
    </source>
</evidence>
<dbReference type="OrthoDB" id="60484at2759"/>
<keyword evidence="3" id="KW-0547">Nucleotide-binding</keyword>
<dbReference type="GeneID" id="20080628"/>
<evidence type="ECO:0000313" key="7">
    <source>
        <dbReference type="EMBL" id="ETW05944.1"/>
    </source>
</evidence>
<accession>A0A024UI51</accession>
<dbReference type="InterPro" id="IPR011009">
    <property type="entry name" value="Kinase-like_dom_sf"/>
</dbReference>
<keyword evidence="5" id="KW-0067">ATP-binding</keyword>
<evidence type="ECO:0000256" key="1">
    <source>
        <dbReference type="ARBA" id="ARBA00022527"/>
    </source>
</evidence>
<proteinExistence type="predicted"/>
<protein>
    <submittedName>
        <fullName evidence="7">Serine/threonine protein kinase</fullName>
    </submittedName>
</protein>
<sequence length="322" mass="36313">MQKPHFEIRTLPSKMERFTVVRRLATTRTGQVLMCTDRRKGTHVVVKRVKARRTSPISHECQMHRLLMNTESNEVAAHQHILTLHDDFIQQGFEHLVLEYCSNGELFDVVEQLPGGRCEVTLARCYFAQICDAVQFMHGRGIAHCDLSLENVLVDANGVLKVSDFGLSIETDERRDHAVGKQFYMAPEMHSGESYDPVFADLWSLGVMLFIMLTGSPPVESSKASDSVMRFVRQHSWRALVHAWQFDDLVPEDALDLLESLLQLEPSNRCSLAHVMAHPFLHPSKFPSVSSGIKDSLLIHKIQNTLHLGEPADPAAPITIDV</sequence>
<keyword evidence="4 7" id="KW-0418">Kinase</keyword>
<dbReference type="PROSITE" id="PS50011">
    <property type="entry name" value="PROTEIN_KINASE_DOM"/>
    <property type="match status" value="1"/>
</dbReference>
<dbReference type="SUPFAM" id="SSF56112">
    <property type="entry name" value="Protein kinase-like (PK-like)"/>
    <property type="match status" value="1"/>
</dbReference>
<dbReference type="EMBL" id="KI913956">
    <property type="protein sequence ID" value="ETW05944.1"/>
    <property type="molecule type" value="Genomic_DNA"/>
</dbReference>
<dbReference type="GO" id="GO:0005634">
    <property type="term" value="C:nucleus"/>
    <property type="evidence" value="ECO:0007669"/>
    <property type="project" value="TreeGrafter"/>
</dbReference>
<keyword evidence="2" id="KW-0808">Transferase</keyword>
<dbReference type="PANTHER" id="PTHR24345">
    <property type="entry name" value="SERINE/THREONINE-PROTEIN KINASE PLK"/>
    <property type="match status" value="1"/>
</dbReference>
<feature type="domain" description="Protein kinase" evidence="6">
    <location>
        <begin position="18"/>
        <end position="281"/>
    </location>
</feature>
<dbReference type="InterPro" id="IPR000719">
    <property type="entry name" value="Prot_kinase_dom"/>
</dbReference>
<dbReference type="PANTHER" id="PTHR24345:SF91">
    <property type="entry name" value="SERINE_THREONINE-PROTEIN KINASE PLK4"/>
    <property type="match status" value="1"/>
</dbReference>
<evidence type="ECO:0000256" key="2">
    <source>
        <dbReference type="ARBA" id="ARBA00022679"/>
    </source>
</evidence>
<dbReference type="Gene3D" id="1.10.510.10">
    <property type="entry name" value="Transferase(Phosphotransferase) domain 1"/>
    <property type="match status" value="1"/>
</dbReference>
<dbReference type="STRING" id="157072.A0A024UI51"/>
<organism evidence="7">
    <name type="scientific">Aphanomyces invadans</name>
    <dbReference type="NCBI Taxonomy" id="157072"/>
    <lineage>
        <taxon>Eukaryota</taxon>
        <taxon>Sar</taxon>
        <taxon>Stramenopiles</taxon>
        <taxon>Oomycota</taxon>
        <taxon>Saprolegniomycetes</taxon>
        <taxon>Saprolegniales</taxon>
        <taxon>Verrucalvaceae</taxon>
        <taxon>Aphanomyces</taxon>
    </lineage>
</organism>
<dbReference type="GO" id="GO:0005524">
    <property type="term" value="F:ATP binding"/>
    <property type="evidence" value="ECO:0007669"/>
    <property type="project" value="UniProtKB-KW"/>
</dbReference>
<keyword evidence="1 7" id="KW-0723">Serine/threonine-protein kinase</keyword>
<name>A0A024UI51_9STRA</name>
<dbReference type="AlphaFoldDB" id="A0A024UI51"/>
<dbReference type="RefSeq" id="XP_008865721.1">
    <property type="nucleotide sequence ID" value="XM_008867499.1"/>
</dbReference>
<evidence type="ECO:0000256" key="4">
    <source>
        <dbReference type="ARBA" id="ARBA00022777"/>
    </source>
</evidence>
<dbReference type="eggNOG" id="KOG0588">
    <property type="taxonomic scope" value="Eukaryota"/>
</dbReference>
<evidence type="ECO:0000256" key="3">
    <source>
        <dbReference type="ARBA" id="ARBA00022741"/>
    </source>
</evidence>
<dbReference type="GO" id="GO:0004674">
    <property type="term" value="F:protein serine/threonine kinase activity"/>
    <property type="evidence" value="ECO:0007669"/>
    <property type="project" value="UniProtKB-KW"/>
</dbReference>
<reference evidence="7" key="1">
    <citation type="submission" date="2013-12" db="EMBL/GenBank/DDBJ databases">
        <title>The Genome Sequence of Aphanomyces invadans NJM9701.</title>
        <authorList>
            <consortium name="The Broad Institute Genomics Platform"/>
            <person name="Russ C."/>
            <person name="Tyler B."/>
            <person name="van West P."/>
            <person name="Dieguez-Uribeondo J."/>
            <person name="Young S.K."/>
            <person name="Zeng Q."/>
            <person name="Gargeya S."/>
            <person name="Fitzgerald M."/>
            <person name="Abouelleil A."/>
            <person name="Alvarado L."/>
            <person name="Chapman S.B."/>
            <person name="Gainer-Dewar J."/>
            <person name="Goldberg J."/>
            <person name="Griggs A."/>
            <person name="Gujja S."/>
            <person name="Hansen M."/>
            <person name="Howarth C."/>
            <person name="Imamovic A."/>
            <person name="Ireland A."/>
            <person name="Larimer J."/>
            <person name="McCowan C."/>
            <person name="Murphy C."/>
            <person name="Pearson M."/>
            <person name="Poon T.W."/>
            <person name="Priest M."/>
            <person name="Roberts A."/>
            <person name="Saif S."/>
            <person name="Shea T."/>
            <person name="Sykes S."/>
            <person name="Wortman J."/>
            <person name="Nusbaum C."/>
            <person name="Birren B."/>
        </authorList>
    </citation>
    <scope>NUCLEOTIDE SEQUENCE [LARGE SCALE GENOMIC DNA]</scope>
    <source>
        <strain evidence="7">NJM9701</strain>
    </source>
</reference>